<dbReference type="CDD" id="cd01145">
    <property type="entry name" value="TroA_c"/>
    <property type="match status" value="1"/>
</dbReference>
<evidence type="ECO:0000256" key="1">
    <source>
        <dbReference type="SAM" id="SignalP"/>
    </source>
</evidence>
<evidence type="ECO:0000313" key="3">
    <source>
        <dbReference type="Proteomes" id="UP000652074"/>
    </source>
</evidence>
<gene>
    <name evidence="2" type="ORF">GPA26_16475</name>
</gene>
<dbReference type="Gene3D" id="3.40.50.1980">
    <property type="entry name" value="Nitrogenase molybdenum iron protein domain"/>
    <property type="match status" value="2"/>
</dbReference>
<comment type="caution">
    <text evidence="2">The sequence shown here is derived from an EMBL/GenBank/DDBJ whole genome shotgun (WGS) entry which is preliminary data.</text>
</comment>
<feature type="chain" id="PRO_5045578902" evidence="1">
    <location>
        <begin position="24"/>
        <end position="304"/>
    </location>
</feature>
<dbReference type="PANTHER" id="PTHR42953">
    <property type="entry name" value="HIGH-AFFINITY ZINC UPTAKE SYSTEM PROTEIN ZNUA-RELATED"/>
    <property type="match status" value="1"/>
</dbReference>
<feature type="signal peptide" evidence="1">
    <location>
        <begin position="1"/>
        <end position="23"/>
    </location>
</feature>
<proteinExistence type="predicted"/>
<protein>
    <submittedName>
        <fullName evidence="2">Zinc ABC transporter solute-binding protein</fullName>
    </submittedName>
</protein>
<sequence>MIRNALIALLAAPLALLAGPADAALRVFACEPEWGALVQELGGNLVEVSVATGALQDPHQIQAKPSLIARARNADLVVCTGAELEIGWLPILLQQSGNAKVQPGQPGNFAAADYVRKLDVPGQLDRSQGDVHAAGNPHVQTDPRNIAQVATALGTRLQQVDPAHAAEYARRQADFAQRWQQAIARWSAQAAPLKGAPVVSQHKAFTYLYDWLGLKEVAVLEPKPGVEPTASHLQGVLSALKGTPVRMVIHAAYQDPRASEWLNTNAGVPAVKLPFTVGGSEGAKDLFGLFDDTVARLLAAGGKR</sequence>
<dbReference type="InterPro" id="IPR006127">
    <property type="entry name" value="ZnuA-like"/>
</dbReference>
<dbReference type="Proteomes" id="UP000652074">
    <property type="component" value="Unassembled WGS sequence"/>
</dbReference>
<dbReference type="EMBL" id="WTVR01000034">
    <property type="protein sequence ID" value="NMF90064.1"/>
    <property type="molecule type" value="Genomic_DNA"/>
</dbReference>
<dbReference type="Pfam" id="PF01297">
    <property type="entry name" value="ZnuA"/>
    <property type="match status" value="1"/>
</dbReference>
<evidence type="ECO:0000313" key="2">
    <source>
        <dbReference type="EMBL" id="NMF90064.1"/>
    </source>
</evidence>
<accession>A0ABX1MQ46</accession>
<dbReference type="SUPFAM" id="SSF53807">
    <property type="entry name" value="Helical backbone' metal receptor"/>
    <property type="match status" value="1"/>
</dbReference>
<keyword evidence="3" id="KW-1185">Reference proteome</keyword>
<dbReference type="InterPro" id="IPR050492">
    <property type="entry name" value="Bact_metal-bind_prot9"/>
</dbReference>
<organism evidence="2 3">
    <name type="scientific">Aromatoleum petrolei</name>
    <dbReference type="NCBI Taxonomy" id="76116"/>
    <lineage>
        <taxon>Bacteria</taxon>
        <taxon>Pseudomonadati</taxon>
        <taxon>Pseudomonadota</taxon>
        <taxon>Betaproteobacteria</taxon>
        <taxon>Rhodocyclales</taxon>
        <taxon>Rhodocyclaceae</taxon>
        <taxon>Aromatoleum</taxon>
    </lineage>
</organism>
<name>A0ABX1MQ46_9RHOO</name>
<reference evidence="2 3" key="1">
    <citation type="submission" date="2019-12" db="EMBL/GenBank/DDBJ databases">
        <title>Comparative genomics gives insights into the taxonomy of the Azoarcus-Aromatoleum group and reveals separate origins of nif in the plant-associated Azoarcus and non-plant-associated Aromatoleum sub-groups.</title>
        <authorList>
            <person name="Lafos M."/>
            <person name="Maluk M."/>
            <person name="Batista M."/>
            <person name="Junghare M."/>
            <person name="Carmona M."/>
            <person name="Faoro H."/>
            <person name="Cruz L.M."/>
            <person name="Battistoni F."/>
            <person name="De Souza E."/>
            <person name="Pedrosa F."/>
            <person name="Chen W.-M."/>
            <person name="Poole P.S."/>
            <person name="Dixon R.A."/>
            <person name="James E.K."/>
        </authorList>
    </citation>
    <scope>NUCLEOTIDE SEQUENCE [LARGE SCALE GENOMIC DNA]</scope>
    <source>
        <strain evidence="2 3">ToN1</strain>
    </source>
</reference>
<keyword evidence="1" id="KW-0732">Signal</keyword>
<dbReference type="PANTHER" id="PTHR42953:SF2">
    <property type="entry name" value="ADHESION PROTEIN"/>
    <property type="match status" value="1"/>
</dbReference>